<keyword evidence="2" id="KW-0238">DNA-binding</keyword>
<sequence length="100" mass="11025">MKDADFQGLVQGMKEAQAYARGERVDGLRVHIPAEIDVAGVRRKTRLSQAEFSSRIGISAATLRNWEQGRRKPEGPARVLLSLIDANPRVVEETLANRGA</sequence>
<evidence type="ECO:0000256" key="3">
    <source>
        <dbReference type="ARBA" id="ARBA00023163"/>
    </source>
</evidence>
<gene>
    <name evidence="5" type="ORF">ACFONL_01355</name>
</gene>
<name>A0ABV7UBL8_9HYPH</name>
<dbReference type="RefSeq" id="WP_191321408.1">
    <property type="nucleotide sequence ID" value="NZ_BNCG01000076.1"/>
</dbReference>
<dbReference type="InterPro" id="IPR010982">
    <property type="entry name" value="Lambda_DNA-bd_dom_sf"/>
</dbReference>
<dbReference type="PANTHER" id="PTHR36511">
    <property type="entry name" value="MERR FAMILY BACTERIAL REGULATORY PROTEIN"/>
    <property type="match status" value="1"/>
</dbReference>
<protein>
    <submittedName>
        <fullName evidence="5">Helix-turn-helix domain-containing protein</fullName>
    </submittedName>
</protein>
<evidence type="ECO:0000313" key="6">
    <source>
        <dbReference type="Proteomes" id="UP001595704"/>
    </source>
</evidence>
<comment type="caution">
    <text evidence="5">The sequence shown here is derived from an EMBL/GenBank/DDBJ whole genome shotgun (WGS) entry which is preliminary data.</text>
</comment>
<dbReference type="CDD" id="cd00093">
    <property type="entry name" value="HTH_XRE"/>
    <property type="match status" value="1"/>
</dbReference>
<dbReference type="Pfam" id="PF13560">
    <property type="entry name" value="HTH_31"/>
    <property type="match status" value="1"/>
</dbReference>
<dbReference type="PANTHER" id="PTHR36511:SF4">
    <property type="entry name" value="ANTITOXIN MQSA"/>
    <property type="match status" value="1"/>
</dbReference>
<evidence type="ECO:0000256" key="1">
    <source>
        <dbReference type="ARBA" id="ARBA00023015"/>
    </source>
</evidence>
<proteinExistence type="predicted"/>
<evidence type="ECO:0000313" key="5">
    <source>
        <dbReference type="EMBL" id="MFC3636037.1"/>
    </source>
</evidence>
<reference evidence="6" key="1">
    <citation type="journal article" date="2019" name="Int. J. Syst. Evol. Microbiol.">
        <title>The Global Catalogue of Microorganisms (GCM) 10K type strain sequencing project: providing services to taxonomists for standard genome sequencing and annotation.</title>
        <authorList>
            <consortium name="The Broad Institute Genomics Platform"/>
            <consortium name="The Broad Institute Genome Sequencing Center for Infectious Disease"/>
            <person name="Wu L."/>
            <person name="Ma J."/>
        </authorList>
    </citation>
    <scope>NUCLEOTIDE SEQUENCE [LARGE SCALE GENOMIC DNA]</scope>
    <source>
        <strain evidence="6">KCTC 42282</strain>
    </source>
</reference>
<feature type="domain" description="HTH cro/C1-type" evidence="4">
    <location>
        <begin position="42"/>
        <end position="73"/>
    </location>
</feature>
<dbReference type="Gene3D" id="1.10.260.40">
    <property type="entry name" value="lambda repressor-like DNA-binding domains"/>
    <property type="match status" value="1"/>
</dbReference>
<accession>A0ABV7UBL8</accession>
<dbReference type="SUPFAM" id="SSF47413">
    <property type="entry name" value="lambda repressor-like DNA-binding domains"/>
    <property type="match status" value="1"/>
</dbReference>
<dbReference type="InterPro" id="IPR052359">
    <property type="entry name" value="HTH-type_reg/antitoxin"/>
</dbReference>
<organism evidence="5 6">
    <name type="scientific">Camelimonas fluminis</name>
    <dbReference type="NCBI Taxonomy" id="1576911"/>
    <lineage>
        <taxon>Bacteria</taxon>
        <taxon>Pseudomonadati</taxon>
        <taxon>Pseudomonadota</taxon>
        <taxon>Alphaproteobacteria</taxon>
        <taxon>Hyphomicrobiales</taxon>
        <taxon>Chelatococcaceae</taxon>
        <taxon>Camelimonas</taxon>
    </lineage>
</organism>
<dbReference type="EMBL" id="JBHRYC010000017">
    <property type="protein sequence ID" value="MFC3636037.1"/>
    <property type="molecule type" value="Genomic_DNA"/>
</dbReference>
<keyword evidence="6" id="KW-1185">Reference proteome</keyword>
<keyword evidence="3" id="KW-0804">Transcription</keyword>
<dbReference type="PROSITE" id="PS50943">
    <property type="entry name" value="HTH_CROC1"/>
    <property type="match status" value="1"/>
</dbReference>
<dbReference type="Proteomes" id="UP001595704">
    <property type="component" value="Unassembled WGS sequence"/>
</dbReference>
<keyword evidence="1" id="KW-0805">Transcription regulation</keyword>
<evidence type="ECO:0000256" key="2">
    <source>
        <dbReference type="ARBA" id="ARBA00023125"/>
    </source>
</evidence>
<dbReference type="InterPro" id="IPR001387">
    <property type="entry name" value="Cro/C1-type_HTH"/>
</dbReference>
<evidence type="ECO:0000259" key="4">
    <source>
        <dbReference type="PROSITE" id="PS50943"/>
    </source>
</evidence>